<name>A0A2M4DMM2_ANODA</name>
<accession>A0A2M4DMM2</accession>
<keyword evidence="1" id="KW-0732">Signal</keyword>
<dbReference type="AlphaFoldDB" id="A0A2M4DMM2"/>
<protein>
    <submittedName>
        <fullName evidence="2">Putative secreted protein</fullName>
    </submittedName>
</protein>
<reference evidence="2" key="1">
    <citation type="submission" date="2018-01" db="EMBL/GenBank/DDBJ databases">
        <title>An insight into the sialome of Amazonian anophelines.</title>
        <authorList>
            <person name="Ribeiro J.M."/>
            <person name="Scarpassa V."/>
            <person name="Calvo E."/>
        </authorList>
    </citation>
    <scope>NUCLEOTIDE SEQUENCE</scope>
</reference>
<feature type="chain" id="PRO_5014837665" evidence="1">
    <location>
        <begin position="18"/>
        <end position="68"/>
    </location>
</feature>
<dbReference type="EMBL" id="GGFL01014626">
    <property type="protein sequence ID" value="MBW78804.1"/>
    <property type="molecule type" value="Transcribed_RNA"/>
</dbReference>
<organism evidence="2">
    <name type="scientific">Anopheles darlingi</name>
    <name type="common">Mosquito</name>
    <dbReference type="NCBI Taxonomy" id="43151"/>
    <lineage>
        <taxon>Eukaryota</taxon>
        <taxon>Metazoa</taxon>
        <taxon>Ecdysozoa</taxon>
        <taxon>Arthropoda</taxon>
        <taxon>Hexapoda</taxon>
        <taxon>Insecta</taxon>
        <taxon>Pterygota</taxon>
        <taxon>Neoptera</taxon>
        <taxon>Endopterygota</taxon>
        <taxon>Diptera</taxon>
        <taxon>Nematocera</taxon>
        <taxon>Culicoidea</taxon>
        <taxon>Culicidae</taxon>
        <taxon>Anophelinae</taxon>
        <taxon>Anopheles</taxon>
    </lineage>
</organism>
<sequence>MLLLLACCIAPPGGGNGSPLPCDSASSMMSRCSESLLSVDSSSCRNRGSSSFRIDSVKSLLLRAVGSI</sequence>
<feature type="signal peptide" evidence="1">
    <location>
        <begin position="1"/>
        <end position="17"/>
    </location>
</feature>
<proteinExistence type="predicted"/>
<evidence type="ECO:0000256" key="1">
    <source>
        <dbReference type="SAM" id="SignalP"/>
    </source>
</evidence>
<evidence type="ECO:0000313" key="2">
    <source>
        <dbReference type="EMBL" id="MBW78804.1"/>
    </source>
</evidence>